<evidence type="ECO:0000313" key="3">
    <source>
        <dbReference type="Proteomes" id="UP000635606"/>
    </source>
</evidence>
<reference evidence="2" key="1">
    <citation type="submission" date="2021-01" db="EMBL/GenBank/DDBJ databases">
        <title>Whole genome shotgun sequence of Virgisporangium ochraceum NBRC 16418.</title>
        <authorList>
            <person name="Komaki H."/>
            <person name="Tamura T."/>
        </authorList>
    </citation>
    <scope>NUCLEOTIDE SEQUENCE</scope>
    <source>
        <strain evidence="2">NBRC 16418</strain>
    </source>
</reference>
<name>A0A8J4A3B5_9ACTN</name>
<keyword evidence="1" id="KW-1133">Transmembrane helix</keyword>
<protein>
    <recommendedName>
        <fullName evidence="4">DUF1360 domain-containing protein</fullName>
    </recommendedName>
</protein>
<keyword evidence="1" id="KW-0812">Transmembrane</keyword>
<keyword evidence="3" id="KW-1185">Reference proteome</keyword>
<evidence type="ECO:0008006" key="4">
    <source>
        <dbReference type="Google" id="ProtNLM"/>
    </source>
</evidence>
<gene>
    <name evidence="2" type="ORF">Voc01_080120</name>
</gene>
<proteinExistence type="predicted"/>
<sequence length="182" mass="19211">MAKVTDKAREVAATYEGANEPRPLTGYLALLATYGTGLAAVAAAVRLSGRSLPDRVRLQDLATVTVATHRISRLLTKDAVTSPLRAPLTRYTEPAGTGEVNETVRHHGGFRHAAGEMVTCPFCAAVWTATGLTAGLVLAPRLTRLVAAAATAVTGADFLHLTYEIVKQRARGVERAAPPERG</sequence>
<dbReference type="AlphaFoldDB" id="A0A8J4A3B5"/>
<dbReference type="EMBL" id="BOPH01000108">
    <property type="protein sequence ID" value="GIJ73095.1"/>
    <property type="molecule type" value="Genomic_DNA"/>
</dbReference>
<feature type="transmembrane region" description="Helical" evidence="1">
    <location>
        <begin position="24"/>
        <end position="45"/>
    </location>
</feature>
<organism evidence="2 3">
    <name type="scientific">Virgisporangium ochraceum</name>
    <dbReference type="NCBI Taxonomy" id="65505"/>
    <lineage>
        <taxon>Bacteria</taxon>
        <taxon>Bacillati</taxon>
        <taxon>Actinomycetota</taxon>
        <taxon>Actinomycetes</taxon>
        <taxon>Micromonosporales</taxon>
        <taxon>Micromonosporaceae</taxon>
        <taxon>Virgisporangium</taxon>
    </lineage>
</organism>
<evidence type="ECO:0000256" key="1">
    <source>
        <dbReference type="SAM" id="Phobius"/>
    </source>
</evidence>
<dbReference type="InterPro" id="IPR010773">
    <property type="entry name" value="Mycophage_PG1_Gp7"/>
</dbReference>
<keyword evidence="1" id="KW-0472">Membrane</keyword>
<evidence type="ECO:0000313" key="2">
    <source>
        <dbReference type="EMBL" id="GIJ73095.1"/>
    </source>
</evidence>
<dbReference type="Proteomes" id="UP000635606">
    <property type="component" value="Unassembled WGS sequence"/>
</dbReference>
<comment type="caution">
    <text evidence="2">The sequence shown here is derived from an EMBL/GenBank/DDBJ whole genome shotgun (WGS) entry which is preliminary data.</text>
</comment>
<accession>A0A8J4A3B5</accession>
<dbReference type="Pfam" id="PF07098">
    <property type="entry name" value="DUF1360"/>
    <property type="match status" value="1"/>
</dbReference>